<feature type="compositionally biased region" description="Basic and acidic residues" evidence="1">
    <location>
        <begin position="74"/>
        <end position="85"/>
    </location>
</feature>
<dbReference type="EMBL" id="CATNWA010014735">
    <property type="protein sequence ID" value="CAI9575307.1"/>
    <property type="molecule type" value="Genomic_DNA"/>
</dbReference>
<dbReference type="Proteomes" id="UP001162483">
    <property type="component" value="Unassembled WGS sequence"/>
</dbReference>
<organism evidence="2 3">
    <name type="scientific">Staurois parvus</name>
    <dbReference type="NCBI Taxonomy" id="386267"/>
    <lineage>
        <taxon>Eukaryota</taxon>
        <taxon>Metazoa</taxon>
        <taxon>Chordata</taxon>
        <taxon>Craniata</taxon>
        <taxon>Vertebrata</taxon>
        <taxon>Euteleostomi</taxon>
        <taxon>Amphibia</taxon>
        <taxon>Batrachia</taxon>
        <taxon>Anura</taxon>
        <taxon>Neobatrachia</taxon>
        <taxon>Ranoidea</taxon>
        <taxon>Ranidae</taxon>
        <taxon>Staurois</taxon>
    </lineage>
</organism>
<feature type="compositionally biased region" description="Polar residues" evidence="1">
    <location>
        <begin position="60"/>
        <end position="71"/>
    </location>
</feature>
<proteinExistence type="predicted"/>
<protein>
    <submittedName>
        <fullName evidence="2">Uncharacterized protein</fullName>
    </submittedName>
</protein>
<evidence type="ECO:0000313" key="2">
    <source>
        <dbReference type="EMBL" id="CAI9575307.1"/>
    </source>
</evidence>
<sequence>MQTASTNICERMGCSQELCEFNHGTMISCHLVIKSIRENSLLLNIPRSTASGIITKWKQLRTTETQPQSGKPSKMTEQDQHEGHSAQKSPTVCRD</sequence>
<dbReference type="Gene3D" id="1.10.10.10">
    <property type="entry name" value="Winged helix-like DNA-binding domain superfamily/Winged helix DNA-binding domain"/>
    <property type="match status" value="1"/>
</dbReference>
<feature type="non-terminal residue" evidence="2">
    <location>
        <position position="95"/>
    </location>
</feature>
<name>A0ABN9DS60_9NEOB</name>
<feature type="region of interest" description="Disordered" evidence="1">
    <location>
        <begin position="54"/>
        <end position="95"/>
    </location>
</feature>
<comment type="caution">
    <text evidence="2">The sequence shown here is derived from an EMBL/GenBank/DDBJ whole genome shotgun (WGS) entry which is preliminary data.</text>
</comment>
<keyword evidence="3" id="KW-1185">Reference proteome</keyword>
<dbReference type="InterPro" id="IPR036388">
    <property type="entry name" value="WH-like_DNA-bd_sf"/>
</dbReference>
<accession>A0ABN9DS60</accession>
<feature type="compositionally biased region" description="Polar residues" evidence="1">
    <location>
        <begin position="86"/>
        <end position="95"/>
    </location>
</feature>
<gene>
    <name evidence="2" type="ORF">SPARVUS_LOCUS8171512</name>
</gene>
<reference evidence="2" key="1">
    <citation type="submission" date="2023-05" db="EMBL/GenBank/DDBJ databases">
        <authorList>
            <person name="Stuckert A."/>
        </authorList>
    </citation>
    <scope>NUCLEOTIDE SEQUENCE</scope>
</reference>
<evidence type="ECO:0000256" key="1">
    <source>
        <dbReference type="SAM" id="MobiDB-lite"/>
    </source>
</evidence>
<evidence type="ECO:0000313" key="3">
    <source>
        <dbReference type="Proteomes" id="UP001162483"/>
    </source>
</evidence>